<name>A0A067TFZ3_GALM3</name>
<evidence type="ECO:0000313" key="2">
    <source>
        <dbReference type="EMBL" id="KDR81277.1"/>
    </source>
</evidence>
<evidence type="ECO:0000256" key="1">
    <source>
        <dbReference type="SAM" id="MobiDB-lite"/>
    </source>
</evidence>
<keyword evidence="3" id="KW-1185">Reference proteome</keyword>
<sequence>MHKDNAATSPLPSASTQMTRLHHRDVLHPFRWPMRPHVSGSCTVPAPHHLALTWPTVHHLLHFLNVADAVTHVPRCQHYSTSSIQAFFRCCLLPIINSTTPTSSRPRHKRKSSSQRDGRQFSKKSNVLAIPQPLFPDGCVPEAFRLSTPRLQRKQSPVSPQSARLPSRLATFVSIAAMITTSRISLHRRCDVGGRATAAAFLRH</sequence>
<accession>A0A067TFZ3</accession>
<dbReference type="AlphaFoldDB" id="A0A067TFZ3"/>
<protein>
    <submittedName>
        <fullName evidence="2">Uncharacterized protein</fullName>
    </submittedName>
</protein>
<dbReference type="EMBL" id="KL142371">
    <property type="protein sequence ID" value="KDR81277.1"/>
    <property type="molecule type" value="Genomic_DNA"/>
</dbReference>
<evidence type="ECO:0000313" key="3">
    <source>
        <dbReference type="Proteomes" id="UP000027222"/>
    </source>
</evidence>
<proteinExistence type="predicted"/>
<feature type="region of interest" description="Disordered" evidence="1">
    <location>
        <begin position="1"/>
        <end position="20"/>
    </location>
</feature>
<feature type="compositionally biased region" description="Polar residues" evidence="1">
    <location>
        <begin position="1"/>
        <end position="19"/>
    </location>
</feature>
<organism evidence="2 3">
    <name type="scientific">Galerina marginata (strain CBS 339.88)</name>
    <dbReference type="NCBI Taxonomy" id="685588"/>
    <lineage>
        <taxon>Eukaryota</taxon>
        <taxon>Fungi</taxon>
        <taxon>Dikarya</taxon>
        <taxon>Basidiomycota</taxon>
        <taxon>Agaricomycotina</taxon>
        <taxon>Agaricomycetes</taxon>
        <taxon>Agaricomycetidae</taxon>
        <taxon>Agaricales</taxon>
        <taxon>Agaricineae</taxon>
        <taxon>Strophariaceae</taxon>
        <taxon>Galerina</taxon>
    </lineage>
</organism>
<gene>
    <name evidence="2" type="ORF">GALMADRAFT_136296</name>
</gene>
<dbReference type="HOGENOM" id="CLU_1343346_0_0_1"/>
<feature type="region of interest" description="Disordered" evidence="1">
    <location>
        <begin position="101"/>
        <end position="123"/>
    </location>
</feature>
<reference evidence="3" key="1">
    <citation type="journal article" date="2014" name="Proc. Natl. Acad. Sci. U.S.A.">
        <title>Extensive sampling of basidiomycete genomes demonstrates inadequacy of the white-rot/brown-rot paradigm for wood decay fungi.</title>
        <authorList>
            <person name="Riley R."/>
            <person name="Salamov A.A."/>
            <person name="Brown D.W."/>
            <person name="Nagy L.G."/>
            <person name="Floudas D."/>
            <person name="Held B.W."/>
            <person name="Levasseur A."/>
            <person name="Lombard V."/>
            <person name="Morin E."/>
            <person name="Otillar R."/>
            <person name="Lindquist E.A."/>
            <person name="Sun H."/>
            <person name="LaButti K.M."/>
            <person name="Schmutz J."/>
            <person name="Jabbour D."/>
            <person name="Luo H."/>
            <person name="Baker S.E."/>
            <person name="Pisabarro A.G."/>
            <person name="Walton J.D."/>
            <person name="Blanchette R.A."/>
            <person name="Henrissat B."/>
            <person name="Martin F."/>
            <person name="Cullen D."/>
            <person name="Hibbett D.S."/>
            <person name="Grigoriev I.V."/>
        </authorList>
    </citation>
    <scope>NUCLEOTIDE SEQUENCE [LARGE SCALE GENOMIC DNA]</scope>
    <source>
        <strain evidence="3">CBS 339.88</strain>
    </source>
</reference>
<dbReference type="Proteomes" id="UP000027222">
    <property type="component" value="Unassembled WGS sequence"/>
</dbReference>